<proteinExistence type="predicted"/>
<evidence type="ECO:0000256" key="1">
    <source>
        <dbReference type="SAM" id="MobiDB-lite"/>
    </source>
</evidence>
<feature type="compositionally biased region" description="Basic and acidic residues" evidence="1">
    <location>
        <begin position="300"/>
        <end position="311"/>
    </location>
</feature>
<evidence type="ECO:0000313" key="2">
    <source>
        <dbReference type="EMBL" id="KAF2790955.1"/>
    </source>
</evidence>
<feature type="region of interest" description="Disordered" evidence="1">
    <location>
        <begin position="1"/>
        <end position="254"/>
    </location>
</feature>
<dbReference type="AlphaFoldDB" id="A0A6A6X4A6"/>
<reference evidence="2" key="1">
    <citation type="journal article" date="2020" name="Stud. Mycol.">
        <title>101 Dothideomycetes genomes: a test case for predicting lifestyles and emergence of pathogens.</title>
        <authorList>
            <person name="Haridas S."/>
            <person name="Albert R."/>
            <person name="Binder M."/>
            <person name="Bloem J."/>
            <person name="Labutti K."/>
            <person name="Salamov A."/>
            <person name="Andreopoulos B."/>
            <person name="Baker S."/>
            <person name="Barry K."/>
            <person name="Bills G."/>
            <person name="Bluhm B."/>
            <person name="Cannon C."/>
            <person name="Castanera R."/>
            <person name="Culley D."/>
            <person name="Daum C."/>
            <person name="Ezra D."/>
            <person name="Gonzalez J."/>
            <person name="Henrissat B."/>
            <person name="Kuo A."/>
            <person name="Liang C."/>
            <person name="Lipzen A."/>
            <person name="Lutzoni F."/>
            <person name="Magnuson J."/>
            <person name="Mondo S."/>
            <person name="Nolan M."/>
            <person name="Ohm R."/>
            <person name="Pangilinan J."/>
            <person name="Park H.-J."/>
            <person name="Ramirez L."/>
            <person name="Alfaro M."/>
            <person name="Sun H."/>
            <person name="Tritt A."/>
            <person name="Yoshinaga Y."/>
            <person name="Zwiers L.-H."/>
            <person name="Turgeon B."/>
            <person name="Goodwin S."/>
            <person name="Spatafora J."/>
            <person name="Crous P."/>
            <person name="Grigoriev I."/>
        </authorList>
    </citation>
    <scope>NUCLEOTIDE SEQUENCE</scope>
    <source>
        <strain evidence="2">CBS 109.77</strain>
    </source>
</reference>
<gene>
    <name evidence="2" type="ORF">K505DRAFT_281606</name>
</gene>
<evidence type="ECO:0000313" key="3">
    <source>
        <dbReference type="Proteomes" id="UP000799757"/>
    </source>
</evidence>
<keyword evidence="3" id="KW-1185">Reference proteome</keyword>
<sequence length="587" mass="64144">MPIPSLTSSLKPRSHISKVNKPSRAREAPAAAESSRDPTPDDSTRSTRSSNPHAAARLPPTSNTLDNNAEGAKRRSFLPQRGHLQHSSRMNRLEDGSKQRTEAEPVSSRSTGLPETASTTTASQHANIQGSAQGRLRPRSMYQTSSSRPEQLAEGKIPARSMRAPDPVSSSTSSVPQLAGLNRSQSLRKQDTSTQSAQIPNARAHTRTQSINTITSTRKDSAEARAYSERPKSLFVESSRTTKPAGNTPADVVPNGIRTSVRLAALKRSASTRTKPEIIEGSEVISSAIGPDEPTATSSRRREPLKEEPKKLGRPAFSTLQQHFTPRKASKAPTSTFIHPPALDVGPGALPSEITSLQSELLQLHLIHASEAQTSRQWELSAKRKLRGKFDEVASLYLVMRENERQGQEQKNIQALCDWNSGNSSFALVEHIQILFGPLHELPSLVDTGGRFKRLVDEFERWTAKVADVWTVRGADAEGQGSHSEHVEGLRDVWRAENAALTRKLIAFSRDLDRLTQPASGSSIACIVATYKALLGGILDELQMMQTIEAGVVAREREWIEARLKAIARGVGAHLGGMQEGNEAWRM</sequence>
<dbReference type="OrthoDB" id="5429993at2759"/>
<feature type="compositionally biased region" description="Polar residues" evidence="1">
    <location>
        <begin position="107"/>
        <end position="132"/>
    </location>
</feature>
<organism evidence="2 3">
    <name type="scientific">Melanomma pulvis-pyrius CBS 109.77</name>
    <dbReference type="NCBI Taxonomy" id="1314802"/>
    <lineage>
        <taxon>Eukaryota</taxon>
        <taxon>Fungi</taxon>
        <taxon>Dikarya</taxon>
        <taxon>Ascomycota</taxon>
        <taxon>Pezizomycotina</taxon>
        <taxon>Dothideomycetes</taxon>
        <taxon>Pleosporomycetidae</taxon>
        <taxon>Pleosporales</taxon>
        <taxon>Melanommataceae</taxon>
        <taxon>Melanomma</taxon>
    </lineage>
</organism>
<accession>A0A6A6X4A6</accession>
<dbReference type="Proteomes" id="UP000799757">
    <property type="component" value="Unassembled WGS sequence"/>
</dbReference>
<name>A0A6A6X4A6_9PLEO</name>
<feature type="compositionally biased region" description="Polar residues" evidence="1">
    <location>
        <begin position="1"/>
        <end position="11"/>
    </location>
</feature>
<feature type="compositionally biased region" description="Basic and acidic residues" evidence="1">
    <location>
        <begin position="217"/>
        <end position="232"/>
    </location>
</feature>
<feature type="compositionally biased region" description="Basic and acidic residues" evidence="1">
    <location>
        <begin position="91"/>
        <end position="103"/>
    </location>
</feature>
<feature type="compositionally biased region" description="Basic residues" evidence="1">
    <location>
        <begin position="12"/>
        <end position="23"/>
    </location>
</feature>
<feature type="compositionally biased region" description="Polar residues" evidence="1">
    <location>
        <begin position="182"/>
        <end position="199"/>
    </location>
</feature>
<feature type="compositionally biased region" description="Polar residues" evidence="1">
    <location>
        <begin position="236"/>
        <end position="245"/>
    </location>
</feature>
<feature type="compositionally biased region" description="Polar residues" evidence="1">
    <location>
        <begin position="207"/>
        <end position="216"/>
    </location>
</feature>
<feature type="compositionally biased region" description="Basic and acidic residues" evidence="1">
    <location>
        <begin position="34"/>
        <end position="45"/>
    </location>
</feature>
<feature type="region of interest" description="Disordered" evidence="1">
    <location>
        <begin position="281"/>
        <end position="316"/>
    </location>
</feature>
<dbReference type="EMBL" id="MU002045">
    <property type="protein sequence ID" value="KAF2790955.1"/>
    <property type="molecule type" value="Genomic_DNA"/>
</dbReference>
<protein>
    <submittedName>
        <fullName evidence="2">Uncharacterized protein</fullName>
    </submittedName>
</protein>